<evidence type="ECO:0000256" key="5">
    <source>
        <dbReference type="ARBA" id="ARBA00022691"/>
    </source>
</evidence>
<reference evidence="8" key="1">
    <citation type="submission" date="2020-02" db="EMBL/GenBank/DDBJ databases">
        <authorList>
            <person name="Meier V. D."/>
        </authorList>
    </citation>
    <scope>NUCLEOTIDE SEQUENCE</scope>
    <source>
        <strain evidence="8">AVDCRST_MAG47</strain>
    </source>
</reference>
<dbReference type="EC" id="2.1.1.-" evidence="6"/>
<protein>
    <recommendedName>
        <fullName evidence="6">Ribosomal RNA small subunit methyltransferase G</fullName>
        <ecNumber evidence="6">2.1.1.-</ecNumber>
    </recommendedName>
    <alternativeName>
        <fullName evidence="6">16S rRNA 7-methylguanosine methyltransferase</fullName>
        <shortName evidence="6">16S rRNA m7G methyltransferase</shortName>
    </alternativeName>
</protein>
<dbReference type="NCBIfam" id="TIGR00138">
    <property type="entry name" value="rsmG_gidB"/>
    <property type="match status" value="1"/>
</dbReference>
<evidence type="ECO:0000313" key="8">
    <source>
        <dbReference type="EMBL" id="CAA9393339.1"/>
    </source>
</evidence>
<dbReference type="GO" id="GO:0005829">
    <property type="term" value="C:cytosol"/>
    <property type="evidence" value="ECO:0007669"/>
    <property type="project" value="TreeGrafter"/>
</dbReference>
<evidence type="ECO:0000256" key="3">
    <source>
        <dbReference type="ARBA" id="ARBA00022603"/>
    </source>
</evidence>
<comment type="subcellular location">
    <subcellularLocation>
        <location evidence="6">Cytoplasm</location>
    </subcellularLocation>
</comment>
<evidence type="ECO:0000256" key="7">
    <source>
        <dbReference type="SAM" id="MobiDB-lite"/>
    </source>
</evidence>
<sequence>MFADALGTAERYAALLAGPARERGLMGPREVPRLWDRHILNCAVLTELVPSDATVCDVGSGAGLPGLVVAIRRPDLRVTLVEPLLRRTLFLQEAVESLALSNVEVVRGRAEALHGTRTFDVVTSRAVAAMKLLLEWSLPLVNEGGVVLAMKGESARTELDEASDTIARLGGLQPEVLTIEEEGLSFPTTVVRVEAGPSARIRWGTAPRTAKNTSRRRPQKRR</sequence>
<comment type="function">
    <text evidence="6">Specifically methylates the N7 position of a guanine in 16S rRNA.</text>
</comment>
<feature type="binding site" evidence="6">
    <location>
        <position position="125"/>
    </location>
    <ligand>
        <name>S-adenosyl-L-methionine</name>
        <dbReference type="ChEBI" id="CHEBI:59789"/>
    </ligand>
</feature>
<keyword evidence="2 6" id="KW-0698">rRNA processing</keyword>
<dbReference type="GO" id="GO:0070043">
    <property type="term" value="F:rRNA (guanine-N7-)-methyltransferase activity"/>
    <property type="evidence" value="ECO:0007669"/>
    <property type="project" value="UniProtKB-UniRule"/>
</dbReference>
<dbReference type="PANTHER" id="PTHR31760:SF0">
    <property type="entry name" value="S-ADENOSYL-L-METHIONINE-DEPENDENT METHYLTRANSFERASES SUPERFAMILY PROTEIN"/>
    <property type="match status" value="1"/>
</dbReference>
<evidence type="ECO:0000256" key="4">
    <source>
        <dbReference type="ARBA" id="ARBA00022679"/>
    </source>
</evidence>
<evidence type="ECO:0000256" key="6">
    <source>
        <dbReference type="HAMAP-Rule" id="MF_00074"/>
    </source>
</evidence>
<dbReference type="AlphaFoldDB" id="A0A6J4NS08"/>
<keyword evidence="5 6" id="KW-0949">S-adenosyl-L-methionine</keyword>
<dbReference type="Gene3D" id="3.40.50.150">
    <property type="entry name" value="Vaccinia Virus protein VP39"/>
    <property type="match status" value="1"/>
</dbReference>
<organism evidence="8">
    <name type="scientific">uncultured Nocardioidaceae bacterium</name>
    <dbReference type="NCBI Taxonomy" id="253824"/>
    <lineage>
        <taxon>Bacteria</taxon>
        <taxon>Bacillati</taxon>
        <taxon>Actinomycetota</taxon>
        <taxon>Actinomycetes</taxon>
        <taxon>Propionibacteriales</taxon>
        <taxon>Nocardioidaceae</taxon>
        <taxon>environmental samples</taxon>
    </lineage>
</organism>
<comment type="caution">
    <text evidence="6">Lacks conserved residue(s) required for the propagation of feature annotation.</text>
</comment>
<gene>
    <name evidence="6" type="primary">rsmG</name>
    <name evidence="8" type="ORF">AVDCRST_MAG47-2960</name>
</gene>
<evidence type="ECO:0000256" key="2">
    <source>
        <dbReference type="ARBA" id="ARBA00022552"/>
    </source>
</evidence>
<comment type="similarity">
    <text evidence="6">Belongs to the methyltransferase superfamily. RNA methyltransferase RsmG family.</text>
</comment>
<dbReference type="InterPro" id="IPR029063">
    <property type="entry name" value="SAM-dependent_MTases_sf"/>
</dbReference>
<feature type="region of interest" description="Disordered" evidence="7">
    <location>
        <begin position="201"/>
        <end position="222"/>
    </location>
</feature>
<feature type="binding site" evidence="6">
    <location>
        <position position="59"/>
    </location>
    <ligand>
        <name>S-adenosyl-L-methionine</name>
        <dbReference type="ChEBI" id="CHEBI:59789"/>
    </ligand>
</feature>
<proteinExistence type="inferred from homology"/>
<accession>A0A6J4NS08</accession>
<feature type="binding site" evidence="6">
    <location>
        <position position="64"/>
    </location>
    <ligand>
        <name>S-adenosyl-L-methionine</name>
        <dbReference type="ChEBI" id="CHEBI:59789"/>
    </ligand>
</feature>
<dbReference type="SUPFAM" id="SSF53335">
    <property type="entry name" value="S-adenosyl-L-methionine-dependent methyltransferases"/>
    <property type="match status" value="1"/>
</dbReference>
<evidence type="ECO:0000256" key="1">
    <source>
        <dbReference type="ARBA" id="ARBA00022490"/>
    </source>
</evidence>
<keyword evidence="3 6" id="KW-0489">Methyltransferase</keyword>
<dbReference type="Pfam" id="PF02527">
    <property type="entry name" value="GidB"/>
    <property type="match status" value="1"/>
</dbReference>
<keyword evidence="1 6" id="KW-0963">Cytoplasm</keyword>
<feature type="compositionally biased region" description="Basic residues" evidence="7">
    <location>
        <begin position="213"/>
        <end position="222"/>
    </location>
</feature>
<feature type="binding site" evidence="6">
    <location>
        <begin position="110"/>
        <end position="111"/>
    </location>
    <ligand>
        <name>S-adenosyl-L-methionine</name>
        <dbReference type="ChEBI" id="CHEBI:59789"/>
    </ligand>
</feature>
<dbReference type="HAMAP" id="MF_00074">
    <property type="entry name" value="16SrRNA_methyltr_G"/>
    <property type="match status" value="1"/>
</dbReference>
<dbReference type="PANTHER" id="PTHR31760">
    <property type="entry name" value="S-ADENOSYL-L-METHIONINE-DEPENDENT METHYLTRANSFERASES SUPERFAMILY PROTEIN"/>
    <property type="match status" value="1"/>
</dbReference>
<keyword evidence="4 6" id="KW-0808">Transferase</keyword>
<dbReference type="EMBL" id="CADCUK010000194">
    <property type="protein sequence ID" value="CAA9393339.1"/>
    <property type="molecule type" value="Genomic_DNA"/>
</dbReference>
<name>A0A6J4NS08_9ACTN</name>
<dbReference type="InterPro" id="IPR003682">
    <property type="entry name" value="rRNA_ssu_MeTfrase_G"/>
</dbReference>
<dbReference type="CDD" id="cd02440">
    <property type="entry name" value="AdoMet_MTases"/>
    <property type="match status" value="1"/>
</dbReference>